<name>A0ABM1QCG8_CAMSA</name>
<dbReference type="GeneID" id="109126001"/>
<dbReference type="InterPro" id="IPR043128">
    <property type="entry name" value="Rev_trsase/Diguanyl_cyclase"/>
</dbReference>
<dbReference type="Pfam" id="PF08284">
    <property type="entry name" value="RVP_2"/>
    <property type="match status" value="1"/>
</dbReference>
<dbReference type="CDD" id="cd00303">
    <property type="entry name" value="retropepsin_like"/>
    <property type="match status" value="1"/>
</dbReference>
<proteinExistence type="predicted"/>
<dbReference type="InterPro" id="IPR021109">
    <property type="entry name" value="Peptidase_aspartic_dom_sf"/>
</dbReference>
<dbReference type="PANTHER" id="PTHR15503:SF22">
    <property type="entry name" value="TRANSPOSON TY3-I GAG POLYPROTEIN"/>
    <property type="match status" value="1"/>
</dbReference>
<organism evidence="4 5">
    <name type="scientific">Camelina sativa</name>
    <name type="common">False flax</name>
    <name type="synonym">Myagrum sativum</name>
    <dbReference type="NCBI Taxonomy" id="90675"/>
    <lineage>
        <taxon>Eukaryota</taxon>
        <taxon>Viridiplantae</taxon>
        <taxon>Streptophyta</taxon>
        <taxon>Embryophyta</taxon>
        <taxon>Tracheophyta</taxon>
        <taxon>Spermatophyta</taxon>
        <taxon>Magnoliopsida</taxon>
        <taxon>eudicotyledons</taxon>
        <taxon>Gunneridae</taxon>
        <taxon>Pentapetalae</taxon>
        <taxon>rosids</taxon>
        <taxon>malvids</taxon>
        <taxon>Brassicales</taxon>
        <taxon>Brassicaceae</taxon>
        <taxon>Camelineae</taxon>
        <taxon>Camelina</taxon>
    </lineage>
</organism>
<feature type="domain" description="Reverse transcriptase" evidence="2">
    <location>
        <begin position="665"/>
        <end position="763"/>
    </location>
</feature>
<reference evidence="4" key="1">
    <citation type="journal article" date="2014" name="Nat. Commun.">
        <title>The emerging biofuel crop Camelina sativa retains a highly undifferentiated hexaploid genome structure.</title>
        <authorList>
            <person name="Kagale S."/>
            <person name="Koh C."/>
            <person name="Nixon J."/>
            <person name="Bollina V."/>
            <person name="Clarke W.E."/>
            <person name="Tuteja R."/>
            <person name="Spillane C."/>
            <person name="Robinson S.J."/>
            <person name="Links M.G."/>
            <person name="Clarke C."/>
            <person name="Higgins E.E."/>
            <person name="Huebert T."/>
            <person name="Sharpe A.G."/>
            <person name="Parkin I.A."/>
        </authorList>
    </citation>
    <scope>NUCLEOTIDE SEQUENCE [LARGE SCALE GENOMIC DNA]</scope>
    <source>
        <strain evidence="4">cv. DH55</strain>
    </source>
</reference>
<dbReference type="SUPFAM" id="SSF50630">
    <property type="entry name" value="Acid proteases"/>
    <property type="match status" value="1"/>
</dbReference>
<protein>
    <submittedName>
        <fullName evidence="5">Uncharacterized protein K02A2.6-like</fullName>
    </submittedName>
</protein>
<dbReference type="SUPFAM" id="SSF56672">
    <property type="entry name" value="DNA/RNA polymerases"/>
    <property type="match status" value="1"/>
</dbReference>
<reference evidence="5" key="2">
    <citation type="submission" date="2025-08" db="UniProtKB">
        <authorList>
            <consortium name="RefSeq"/>
        </authorList>
    </citation>
    <scope>IDENTIFICATION</scope>
    <source>
        <tissue evidence="5">Leaf</tissue>
    </source>
</reference>
<dbReference type="Gene3D" id="3.10.10.10">
    <property type="entry name" value="HIV Type 1 Reverse Transcriptase, subunit A, domain 1"/>
    <property type="match status" value="1"/>
</dbReference>
<dbReference type="CDD" id="cd01647">
    <property type="entry name" value="RT_LTR"/>
    <property type="match status" value="1"/>
</dbReference>
<dbReference type="Pfam" id="PF03732">
    <property type="entry name" value="Retrotrans_gag"/>
    <property type="match status" value="1"/>
</dbReference>
<accession>A0ABM1QCG8</accession>
<evidence type="ECO:0000313" key="4">
    <source>
        <dbReference type="Proteomes" id="UP000694864"/>
    </source>
</evidence>
<dbReference type="RefSeq" id="XP_019084456.1">
    <property type="nucleotide sequence ID" value="XM_019228911.1"/>
</dbReference>
<dbReference type="InterPro" id="IPR032567">
    <property type="entry name" value="RTL1-rel"/>
</dbReference>
<dbReference type="InterPro" id="IPR005162">
    <property type="entry name" value="Retrotrans_gag_dom"/>
</dbReference>
<sequence>MESIQKEVQQLSSLESDVSAMKKQLGKLDVFEKQLGKLDVLEKLERRMAEEERRTWGTSKGNEDDSQVSGVEKPSVEESQRRLPQSPTMEVGETLQRNLPVEEKEPLSQRIELPLFEGEEAEGWVLRVEQHFELQEFTEEEKLRAIRVCFVGDALTWYRWEKVRNPFLSWEQLKNRVLDNFATTHDLTAGERLLLLRQEESTGQYCKAFIALASNAPEVSEKVLEMAFMIGLKPKVRKGVKMFEPRTLQKMMDLSRLVEDWEGQGDSPAPTGWEVASRAPVRNPGDKHSSRGSYQTGTGLSSHKSLITTEPKTTSLRPSGDKSLNPNFKNPESRRPPFRRLTDAEANDRRAKGLCFRCDEKYQAGHRCRFKGLQILVATEDDEGLCGNDDGEEHEAEMVEVPEFAALSIQSAAGISSPRTMKLRGNVQGEEVVVMIDSGATHNFISKAMAHRLGIVPRGTTGYGVRMGNSVMVRGSGVCQCVRLQLPGYTLITSFLPLELGEANVILGLQWLESLGDTRVNWREQRMAFMMGGEGVTLLRDPSLKNSAISFKALWKTVQQDGEGLFVEYAGIQASTEESEEGAPIYYRALLEEFSRVFSEPQGLPPSRGKEHSIVLKPDSEPVSVRPFRYPHAQKEEIERQIATMLAAGIIRESGSPFSSPVLLVKKKDGSWRFCVDYRSLNKATVPDSFPIPMIDQLLDELHGANIFSKLDLRSGYHQIRVKAEDVPKTAFRSHDSHYEFLVMPFGLTNAPATFQSLMNEVF</sequence>
<evidence type="ECO:0000256" key="1">
    <source>
        <dbReference type="SAM" id="MobiDB-lite"/>
    </source>
</evidence>
<feature type="compositionally biased region" description="Basic and acidic residues" evidence="1">
    <location>
        <begin position="331"/>
        <end position="344"/>
    </location>
</feature>
<feature type="domain" description="Retrotransposon gag" evidence="3">
    <location>
        <begin position="147"/>
        <end position="234"/>
    </location>
</feature>
<feature type="region of interest" description="Disordered" evidence="1">
    <location>
        <begin position="261"/>
        <end position="344"/>
    </location>
</feature>
<evidence type="ECO:0000313" key="5">
    <source>
        <dbReference type="RefSeq" id="XP_019084456.1"/>
    </source>
</evidence>
<keyword evidence="4" id="KW-1185">Reference proteome</keyword>
<dbReference type="PANTHER" id="PTHR15503">
    <property type="entry name" value="LDOC1 RELATED"/>
    <property type="match status" value="1"/>
</dbReference>
<dbReference type="Gene3D" id="3.30.70.270">
    <property type="match status" value="1"/>
</dbReference>
<feature type="region of interest" description="Disordered" evidence="1">
    <location>
        <begin position="49"/>
        <end position="103"/>
    </location>
</feature>
<dbReference type="Gene3D" id="2.40.70.10">
    <property type="entry name" value="Acid Proteases"/>
    <property type="match status" value="1"/>
</dbReference>
<dbReference type="InterPro" id="IPR043502">
    <property type="entry name" value="DNA/RNA_pol_sf"/>
</dbReference>
<dbReference type="Proteomes" id="UP000694864">
    <property type="component" value="Chromosome 1"/>
</dbReference>
<dbReference type="InterPro" id="IPR000477">
    <property type="entry name" value="RT_dom"/>
</dbReference>
<feature type="compositionally biased region" description="Polar residues" evidence="1">
    <location>
        <begin position="291"/>
        <end position="330"/>
    </location>
</feature>
<evidence type="ECO:0000259" key="3">
    <source>
        <dbReference type="Pfam" id="PF03732"/>
    </source>
</evidence>
<evidence type="ECO:0000259" key="2">
    <source>
        <dbReference type="Pfam" id="PF00078"/>
    </source>
</evidence>
<dbReference type="Pfam" id="PF00078">
    <property type="entry name" value="RVT_1"/>
    <property type="match status" value="1"/>
</dbReference>
<gene>
    <name evidence="5" type="primary">LOC109126001</name>
</gene>